<keyword evidence="6" id="KW-0378">Hydrolase</keyword>
<keyword evidence="11" id="KW-0449">Lipoprotein</keyword>
<evidence type="ECO:0000256" key="1">
    <source>
        <dbReference type="ARBA" id="ARBA00006139"/>
    </source>
</evidence>
<evidence type="ECO:0000256" key="7">
    <source>
        <dbReference type="ARBA" id="ARBA00022989"/>
    </source>
</evidence>
<evidence type="ECO:0000313" key="12">
    <source>
        <dbReference type="Proteomes" id="UP000257559"/>
    </source>
</evidence>
<dbReference type="InterPro" id="IPR001872">
    <property type="entry name" value="Peptidase_A8"/>
</dbReference>
<dbReference type="PANTHER" id="PTHR33695:SF1">
    <property type="entry name" value="LIPOPROTEIN SIGNAL PEPTIDASE"/>
    <property type="match status" value="1"/>
</dbReference>
<name>A0A3B0PMF6_9BACT</name>
<evidence type="ECO:0000256" key="4">
    <source>
        <dbReference type="ARBA" id="ARBA00022692"/>
    </source>
</evidence>
<dbReference type="Pfam" id="PF01252">
    <property type="entry name" value="Peptidase_A8"/>
    <property type="match status" value="1"/>
</dbReference>
<dbReference type="AlphaFoldDB" id="A0A3B0PMF6"/>
<feature type="transmembrane region" description="Helical" evidence="10">
    <location>
        <begin position="12"/>
        <end position="31"/>
    </location>
</feature>
<dbReference type="GO" id="GO:0006508">
    <property type="term" value="P:proteolysis"/>
    <property type="evidence" value="ECO:0007669"/>
    <property type="project" value="UniProtKB-KW"/>
</dbReference>
<keyword evidence="8 10" id="KW-0472">Membrane</keyword>
<keyword evidence="12" id="KW-1185">Reference proteome</keyword>
<dbReference type="PANTHER" id="PTHR33695">
    <property type="entry name" value="LIPOPROTEIN SIGNAL PEPTIDASE"/>
    <property type="match status" value="1"/>
</dbReference>
<dbReference type="GO" id="GO:0004190">
    <property type="term" value="F:aspartic-type endopeptidase activity"/>
    <property type="evidence" value="ECO:0007669"/>
    <property type="project" value="UniProtKB-KW"/>
</dbReference>
<evidence type="ECO:0000256" key="6">
    <source>
        <dbReference type="ARBA" id="ARBA00022801"/>
    </source>
</evidence>
<evidence type="ECO:0000256" key="8">
    <source>
        <dbReference type="ARBA" id="ARBA00023136"/>
    </source>
</evidence>
<dbReference type="EMBL" id="LS991951">
    <property type="protein sequence ID" value="SYV96960.1"/>
    <property type="molecule type" value="Genomic_DNA"/>
</dbReference>
<keyword evidence="3" id="KW-0645">Protease</keyword>
<dbReference type="KEGG" id="medw:NCTC10132_00314"/>
<dbReference type="Proteomes" id="UP000257559">
    <property type="component" value="Chromosome"/>
</dbReference>
<reference evidence="12" key="1">
    <citation type="submission" date="2018-06" db="EMBL/GenBank/DDBJ databases">
        <authorList>
            <consortium name="Pathogen Informatics"/>
        </authorList>
    </citation>
    <scope>NUCLEOTIDE SEQUENCE [LARGE SCALE GENOMIC DNA]</scope>
    <source>
        <strain evidence="12">NCTC10132</strain>
    </source>
</reference>
<evidence type="ECO:0000256" key="5">
    <source>
        <dbReference type="ARBA" id="ARBA00022750"/>
    </source>
</evidence>
<evidence type="ECO:0000256" key="9">
    <source>
        <dbReference type="RuleBase" id="RU004181"/>
    </source>
</evidence>
<keyword evidence="4 10" id="KW-0812">Transmembrane</keyword>
<dbReference type="GO" id="GO:0016020">
    <property type="term" value="C:membrane"/>
    <property type="evidence" value="ECO:0007669"/>
    <property type="project" value="InterPro"/>
</dbReference>
<keyword evidence="7 10" id="KW-1133">Transmembrane helix</keyword>
<accession>A0A3B0PMF6</accession>
<evidence type="ECO:0000313" key="11">
    <source>
        <dbReference type="EMBL" id="SYV96960.1"/>
    </source>
</evidence>
<evidence type="ECO:0000256" key="10">
    <source>
        <dbReference type="SAM" id="Phobius"/>
    </source>
</evidence>
<gene>
    <name evidence="11" type="primary">lspA</name>
    <name evidence="11" type="ORF">NCTC10132_00314</name>
</gene>
<proteinExistence type="inferred from homology"/>
<comment type="similarity">
    <text evidence="1 9">Belongs to the peptidase A8 family.</text>
</comment>
<organism evidence="11 12">
    <name type="scientific">Mycoplasmopsis edwardii</name>
    <dbReference type="NCBI Taxonomy" id="53558"/>
    <lineage>
        <taxon>Bacteria</taxon>
        <taxon>Bacillati</taxon>
        <taxon>Mycoplasmatota</taxon>
        <taxon>Mycoplasmoidales</taxon>
        <taxon>Metamycoplasmataceae</taxon>
        <taxon>Mycoplasmopsis</taxon>
    </lineage>
</organism>
<evidence type="ECO:0000256" key="3">
    <source>
        <dbReference type="ARBA" id="ARBA00022670"/>
    </source>
</evidence>
<sequence length="91" mass="10408">MPFTLLFNHKRYKLIGFIIGLVLAGTAGNMIDRFVFLGHVKDILFIPFVRDRGTFNAADVEIMLGIAIFVINTLFGSFRKREYQNIQDLVV</sequence>
<evidence type="ECO:0000256" key="2">
    <source>
        <dbReference type="ARBA" id="ARBA00022475"/>
    </source>
</evidence>
<protein>
    <submittedName>
        <fullName evidence="11">Lipoprotein signal peptidase</fullName>
    </submittedName>
</protein>
<dbReference type="PRINTS" id="PR00781">
    <property type="entry name" value="LIPOSIGPTASE"/>
</dbReference>
<feature type="transmembrane region" description="Helical" evidence="10">
    <location>
        <begin position="60"/>
        <end position="78"/>
    </location>
</feature>
<keyword evidence="5" id="KW-0064">Aspartyl protease</keyword>
<keyword evidence="2" id="KW-1003">Cell membrane</keyword>